<comment type="caution">
    <text evidence="1">The sequence shown here is derived from an EMBL/GenBank/DDBJ whole genome shotgun (WGS) entry which is preliminary data.</text>
</comment>
<evidence type="ECO:0000313" key="1">
    <source>
        <dbReference type="EMBL" id="GAH87574.1"/>
    </source>
</evidence>
<reference evidence="1" key="1">
    <citation type="journal article" date="2014" name="Front. Microbiol.">
        <title>High frequency of phylogenetically diverse reductive dehalogenase-homologous genes in deep subseafloor sedimentary metagenomes.</title>
        <authorList>
            <person name="Kawai M."/>
            <person name="Futagami T."/>
            <person name="Toyoda A."/>
            <person name="Takaki Y."/>
            <person name="Nishi S."/>
            <person name="Hori S."/>
            <person name="Arai W."/>
            <person name="Tsubouchi T."/>
            <person name="Morono Y."/>
            <person name="Uchiyama I."/>
            <person name="Ito T."/>
            <person name="Fujiyama A."/>
            <person name="Inagaki F."/>
            <person name="Takami H."/>
        </authorList>
    </citation>
    <scope>NUCLEOTIDE SEQUENCE</scope>
    <source>
        <strain evidence="1">Expedition CK06-06</strain>
    </source>
</reference>
<dbReference type="EMBL" id="BARU01041368">
    <property type="protein sequence ID" value="GAH87574.1"/>
    <property type="molecule type" value="Genomic_DNA"/>
</dbReference>
<accession>X1KBI6</accession>
<dbReference type="AlphaFoldDB" id="X1KBI6"/>
<sequence length="72" mass="8563">MSIENNPYPKGSPPWFAWLEGHLAGYTESHKDHMKAMDKMLPKTADDMKEFYETEFKKLEELEEARRNNKIM</sequence>
<name>X1KBI6_9ZZZZ</name>
<gene>
    <name evidence="1" type="ORF">S03H2_63795</name>
</gene>
<proteinExistence type="predicted"/>
<organism evidence="1">
    <name type="scientific">marine sediment metagenome</name>
    <dbReference type="NCBI Taxonomy" id="412755"/>
    <lineage>
        <taxon>unclassified sequences</taxon>
        <taxon>metagenomes</taxon>
        <taxon>ecological metagenomes</taxon>
    </lineage>
</organism>
<protein>
    <submittedName>
        <fullName evidence="1">Uncharacterized protein</fullName>
    </submittedName>
</protein>